<evidence type="ECO:0000313" key="13">
    <source>
        <dbReference type="EMBL" id="PZQ46836.1"/>
    </source>
</evidence>
<evidence type="ECO:0000256" key="6">
    <source>
        <dbReference type="ARBA" id="ARBA00022692"/>
    </source>
</evidence>
<feature type="domain" description="TonB C-terminal" evidence="12">
    <location>
        <begin position="210"/>
        <end position="298"/>
    </location>
</feature>
<evidence type="ECO:0000313" key="14">
    <source>
        <dbReference type="Proteomes" id="UP000249185"/>
    </source>
</evidence>
<keyword evidence="5" id="KW-0997">Cell inner membrane</keyword>
<dbReference type="Proteomes" id="UP000249185">
    <property type="component" value="Unassembled WGS sequence"/>
</dbReference>
<dbReference type="AlphaFoldDB" id="A0A2W5N0D9"/>
<evidence type="ECO:0000259" key="12">
    <source>
        <dbReference type="PROSITE" id="PS52015"/>
    </source>
</evidence>
<dbReference type="GO" id="GO:0055085">
    <property type="term" value="P:transmembrane transport"/>
    <property type="evidence" value="ECO:0007669"/>
    <property type="project" value="InterPro"/>
</dbReference>
<dbReference type="InterPro" id="IPR037682">
    <property type="entry name" value="TonB_C"/>
</dbReference>
<dbReference type="EMBL" id="QFPW01000020">
    <property type="protein sequence ID" value="PZQ46836.1"/>
    <property type="molecule type" value="Genomic_DNA"/>
</dbReference>
<feature type="compositionally biased region" description="Low complexity" evidence="10">
    <location>
        <begin position="45"/>
        <end position="81"/>
    </location>
</feature>
<keyword evidence="4" id="KW-1003">Cell membrane</keyword>
<evidence type="ECO:0000256" key="1">
    <source>
        <dbReference type="ARBA" id="ARBA00004383"/>
    </source>
</evidence>
<dbReference type="PANTHER" id="PTHR33446">
    <property type="entry name" value="PROTEIN TONB-RELATED"/>
    <property type="match status" value="1"/>
</dbReference>
<comment type="similarity">
    <text evidence="2">Belongs to the TonB family.</text>
</comment>
<feature type="compositionally biased region" description="Basic and acidic residues" evidence="10">
    <location>
        <begin position="153"/>
        <end position="168"/>
    </location>
</feature>
<evidence type="ECO:0000256" key="2">
    <source>
        <dbReference type="ARBA" id="ARBA00006555"/>
    </source>
</evidence>
<organism evidence="13 14">
    <name type="scientific">Rhodovulum sulfidophilum</name>
    <name type="common">Rhodobacter sulfidophilus</name>
    <dbReference type="NCBI Taxonomy" id="35806"/>
    <lineage>
        <taxon>Bacteria</taxon>
        <taxon>Pseudomonadati</taxon>
        <taxon>Pseudomonadota</taxon>
        <taxon>Alphaproteobacteria</taxon>
        <taxon>Rhodobacterales</taxon>
        <taxon>Paracoccaceae</taxon>
        <taxon>Rhodovulum</taxon>
    </lineage>
</organism>
<feature type="region of interest" description="Disordered" evidence="10">
    <location>
        <begin position="45"/>
        <end position="212"/>
    </location>
</feature>
<comment type="caution">
    <text evidence="13">The sequence shown here is derived from an EMBL/GenBank/DDBJ whole genome shotgun (WGS) entry which is preliminary data.</text>
</comment>
<evidence type="ECO:0000256" key="3">
    <source>
        <dbReference type="ARBA" id="ARBA00022448"/>
    </source>
</evidence>
<comment type="subcellular location">
    <subcellularLocation>
        <location evidence="1">Cell inner membrane</location>
        <topology evidence="1">Single-pass membrane protein</topology>
        <orientation evidence="1">Periplasmic side</orientation>
    </subcellularLocation>
</comment>
<dbReference type="InterPro" id="IPR051045">
    <property type="entry name" value="TonB-dependent_transducer"/>
</dbReference>
<dbReference type="NCBIfam" id="TIGR01352">
    <property type="entry name" value="tonB_Cterm"/>
    <property type="match status" value="1"/>
</dbReference>
<protein>
    <submittedName>
        <fullName evidence="13">Energy transducer TonB</fullName>
    </submittedName>
</protein>
<evidence type="ECO:0000256" key="10">
    <source>
        <dbReference type="SAM" id="MobiDB-lite"/>
    </source>
</evidence>
<gene>
    <name evidence="13" type="ORF">DI556_18900</name>
</gene>
<evidence type="ECO:0000256" key="4">
    <source>
        <dbReference type="ARBA" id="ARBA00022475"/>
    </source>
</evidence>
<keyword evidence="3" id="KW-0813">Transport</keyword>
<dbReference type="SUPFAM" id="SSF74653">
    <property type="entry name" value="TolA/TonB C-terminal domain"/>
    <property type="match status" value="1"/>
</dbReference>
<keyword evidence="9 11" id="KW-0472">Membrane</keyword>
<reference evidence="13 14" key="1">
    <citation type="submission" date="2017-08" db="EMBL/GenBank/DDBJ databases">
        <title>Infants hospitalized years apart are colonized by the same room-sourced microbial strains.</title>
        <authorList>
            <person name="Brooks B."/>
            <person name="Olm M.R."/>
            <person name="Firek B.A."/>
            <person name="Baker R."/>
            <person name="Thomas B.C."/>
            <person name="Morowitz M.J."/>
            <person name="Banfield J.F."/>
        </authorList>
    </citation>
    <scope>NUCLEOTIDE SEQUENCE [LARGE SCALE GENOMIC DNA]</scope>
    <source>
        <strain evidence="13">S2_005_002_R2_34</strain>
    </source>
</reference>
<evidence type="ECO:0000256" key="8">
    <source>
        <dbReference type="ARBA" id="ARBA00022989"/>
    </source>
</evidence>
<feature type="transmembrane region" description="Helical" evidence="11">
    <location>
        <begin position="27"/>
        <end position="48"/>
    </location>
</feature>
<dbReference type="PANTHER" id="PTHR33446:SF2">
    <property type="entry name" value="PROTEIN TONB"/>
    <property type="match status" value="1"/>
</dbReference>
<dbReference type="GO" id="GO:0015031">
    <property type="term" value="P:protein transport"/>
    <property type="evidence" value="ECO:0007669"/>
    <property type="project" value="UniProtKB-KW"/>
</dbReference>
<dbReference type="GO" id="GO:0098797">
    <property type="term" value="C:plasma membrane protein complex"/>
    <property type="evidence" value="ECO:0007669"/>
    <property type="project" value="TreeGrafter"/>
</dbReference>
<feature type="compositionally biased region" description="Low complexity" evidence="10">
    <location>
        <begin position="195"/>
        <end position="206"/>
    </location>
</feature>
<evidence type="ECO:0000256" key="11">
    <source>
        <dbReference type="SAM" id="Phobius"/>
    </source>
</evidence>
<dbReference type="Gene3D" id="3.30.1150.10">
    <property type="match status" value="1"/>
</dbReference>
<accession>A0A2W5N0D9</accession>
<evidence type="ECO:0000256" key="9">
    <source>
        <dbReference type="ARBA" id="ARBA00023136"/>
    </source>
</evidence>
<evidence type="ECO:0000256" key="5">
    <source>
        <dbReference type="ARBA" id="ARBA00022519"/>
    </source>
</evidence>
<keyword evidence="8 11" id="KW-1133">Transmembrane helix</keyword>
<dbReference type="PROSITE" id="PS52015">
    <property type="entry name" value="TONB_CTD"/>
    <property type="match status" value="1"/>
</dbReference>
<name>A0A2W5N0D9_RHOSU</name>
<dbReference type="InterPro" id="IPR006260">
    <property type="entry name" value="TonB/TolA_C"/>
</dbReference>
<proteinExistence type="inferred from homology"/>
<sequence>MTAPREAAGAPVTDFSQELRRGPLREAVNYVSAGAAILAVSAGVAAWASQRQPDMPADSSPPAAAVMIDLAPEASAPAAEETQISESLNETAPSETEELETPTLDEPVETVDTPDPIEDAPVPETPEIAQPDPMAPPEDLPELDTAEAIVPPKRPELQKVEEPVKEAKPAPPKKKAPPQQVRATAQTKPSDTPRAAQSAAGAGSSATNPKWQARLMAHLERRKRYPAAARRRGDEGVATVRFSIDASGNVQSVRLLRSSGIPELDQEVVAMVQRASPVPAPPPGTKLDIAVPVRFNLR</sequence>
<dbReference type="GO" id="GO:0031992">
    <property type="term" value="F:energy transducer activity"/>
    <property type="evidence" value="ECO:0007669"/>
    <property type="project" value="TreeGrafter"/>
</dbReference>
<dbReference type="Pfam" id="PF03544">
    <property type="entry name" value="TonB_C"/>
    <property type="match status" value="1"/>
</dbReference>
<keyword evidence="6 11" id="KW-0812">Transmembrane</keyword>
<evidence type="ECO:0000256" key="7">
    <source>
        <dbReference type="ARBA" id="ARBA00022927"/>
    </source>
</evidence>
<keyword evidence="7" id="KW-0653">Protein transport</keyword>